<dbReference type="SUPFAM" id="SSF81296">
    <property type="entry name" value="E set domains"/>
    <property type="match status" value="1"/>
</dbReference>
<dbReference type="Pfam" id="PF03404">
    <property type="entry name" value="Mo-co_dimer"/>
    <property type="match status" value="1"/>
</dbReference>
<dbReference type="GO" id="GO:0006790">
    <property type="term" value="P:sulfur compound metabolic process"/>
    <property type="evidence" value="ECO:0007669"/>
    <property type="project" value="TreeGrafter"/>
</dbReference>
<dbReference type="SUPFAM" id="SSF56524">
    <property type="entry name" value="Oxidoreductase molybdopterin-binding domain"/>
    <property type="match status" value="1"/>
</dbReference>
<dbReference type="InterPro" id="IPR036374">
    <property type="entry name" value="OxRdtase_Mopterin-bd_sf"/>
</dbReference>
<protein>
    <recommendedName>
        <fullName evidence="9">Oxidoreductase molybdopterin-binding domain-containing protein</fullName>
    </recommendedName>
</protein>
<dbReference type="PANTHER" id="PTHR19372:SF7">
    <property type="entry name" value="SULFITE OXIDASE, MITOCHONDRIAL"/>
    <property type="match status" value="1"/>
</dbReference>
<dbReference type="InterPro" id="IPR014756">
    <property type="entry name" value="Ig_E-set"/>
</dbReference>
<accession>A0A381TXE1</accession>
<dbReference type="GO" id="GO:0030151">
    <property type="term" value="F:molybdenum ion binding"/>
    <property type="evidence" value="ECO:0007669"/>
    <property type="project" value="InterPro"/>
</dbReference>
<evidence type="ECO:0008006" key="9">
    <source>
        <dbReference type="Google" id="ProtNLM"/>
    </source>
</evidence>
<feature type="region of interest" description="Disordered" evidence="5">
    <location>
        <begin position="1"/>
        <end position="21"/>
    </location>
</feature>
<reference evidence="8" key="1">
    <citation type="submission" date="2018-05" db="EMBL/GenBank/DDBJ databases">
        <authorList>
            <person name="Lanie J.A."/>
            <person name="Ng W.-L."/>
            <person name="Kazmierczak K.M."/>
            <person name="Andrzejewski T.M."/>
            <person name="Davidsen T.M."/>
            <person name="Wayne K.J."/>
            <person name="Tettelin H."/>
            <person name="Glass J.I."/>
            <person name="Rusch D."/>
            <person name="Podicherti R."/>
            <person name="Tsui H.-C.T."/>
            <person name="Winkler M.E."/>
        </authorList>
    </citation>
    <scope>NUCLEOTIDE SEQUENCE</scope>
</reference>
<keyword evidence="2" id="KW-0500">Molybdenum</keyword>
<dbReference type="Gene3D" id="3.90.420.10">
    <property type="entry name" value="Oxidoreductase, molybdopterin-binding domain"/>
    <property type="match status" value="1"/>
</dbReference>
<dbReference type="Pfam" id="PF00174">
    <property type="entry name" value="Oxidored_molyb"/>
    <property type="match status" value="1"/>
</dbReference>
<evidence type="ECO:0000259" key="6">
    <source>
        <dbReference type="Pfam" id="PF00174"/>
    </source>
</evidence>
<evidence type="ECO:0000256" key="3">
    <source>
        <dbReference type="ARBA" id="ARBA00022723"/>
    </source>
</evidence>
<dbReference type="InterPro" id="IPR000572">
    <property type="entry name" value="OxRdtase_Mopterin-bd_dom"/>
</dbReference>
<proteinExistence type="predicted"/>
<organism evidence="8">
    <name type="scientific">marine metagenome</name>
    <dbReference type="NCBI Taxonomy" id="408172"/>
    <lineage>
        <taxon>unclassified sequences</taxon>
        <taxon>metagenomes</taxon>
        <taxon>ecological metagenomes</taxon>
    </lineage>
</organism>
<dbReference type="PANTHER" id="PTHR19372">
    <property type="entry name" value="SULFITE REDUCTASE"/>
    <property type="match status" value="1"/>
</dbReference>
<dbReference type="GO" id="GO:0043546">
    <property type="term" value="F:molybdopterin cofactor binding"/>
    <property type="evidence" value="ECO:0007669"/>
    <property type="project" value="TreeGrafter"/>
</dbReference>
<dbReference type="EMBL" id="UINC01005313">
    <property type="protein sequence ID" value="SVA20519.1"/>
    <property type="molecule type" value="Genomic_DNA"/>
</dbReference>
<dbReference type="CDD" id="cd02110">
    <property type="entry name" value="SO_family_Moco_dimer"/>
    <property type="match status" value="1"/>
</dbReference>
<feature type="compositionally biased region" description="Polar residues" evidence="5">
    <location>
        <begin position="1"/>
        <end position="19"/>
    </location>
</feature>
<dbReference type="AlphaFoldDB" id="A0A381TXE1"/>
<evidence type="ECO:0000256" key="2">
    <source>
        <dbReference type="ARBA" id="ARBA00022505"/>
    </source>
</evidence>
<feature type="domain" description="Oxidoreductase molybdopterin-binding" evidence="6">
    <location>
        <begin position="59"/>
        <end position="234"/>
    </location>
</feature>
<dbReference type="Gene3D" id="2.60.40.650">
    <property type="match status" value="1"/>
</dbReference>
<evidence type="ECO:0000313" key="8">
    <source>
        <dbReference type="EMBL" id="SVA20519.1"/>
    </source>
</evidence>
<dbReference type="InterPro" id="IPR008335">
    <property type="entry name" value="Mopterin_OxRdtase_euk"/>
</dbReference>
<evidence type="ECO:0000256" key="1">
    <source>
        <dbReference type="ARBA" id="ARBA00001924"/>
    </source>
</evidence>
<name>A0A381TXE1_9ZZZZ</name>
<keyword evidence="3" id="KW-0479">Metal-binding</keyword>
<evidence type="ECO:0000256" key="5">
    <source>
        <dbReference type="SAM" id="MobiDB-lite"/>
    </source>
</evidence>
<comment type="cofactor">
    <cofactor evidence="1">
        <name>Mo-molybdopterin</name>
        <dbReference type="ChEBI" id="CHEBI:71302"/>
    </cofactor>
</comment>
<dbReference type="GO" id="GO:0020037">
    <property type="term" value="F:heme binding"/>
    <property type="evidence" value="ECO:0007669"/>
    <property type="project" value="TreeGrafter"/>
</dbReference>
<dbReference type="InterPro" id="IPR005066">
    <property type="entry name" value="MoCF_OxRdtse_dimer"/>
</dbReference>
<gene>
    <name evidence="8" type="ORF">METZ01_LOCUS73373</name>
</gene>
<sequence length="368" mass="41115">MSCTCSRAGSPEITKSNQETRPKIRTLKAVDEDPMIGETPPSALNSWLTPNPLFYIRNHFPFPSVDASESTWRITVDGAVGNPQELRFDDLLNLPRRTLAVTMECAGNNRRDLEPKVPGNQFDTGAVSTAVWTGTSLVDVLHTAGLKPESVEILFEGADSGEPEPGKEIQSYSRSLPIEIASHPDTIIAYEMNGEPLTVEHGAPVRLVVPGWYGMASVKWLQRITVLTKPFKGYFQTYKYVVRYEDGNERPVREMRVKSFISTPRDKSILKGGAICLSGFAWSGRSDIDQVELSADGGDSWESADLLGPSTRYSWQQWNYRWNTSKRGHYTIISRARDTQGNVQPMRSVWNEMGYEVNGTMSLCLDVL</sequence>
<dbReference type="PRINTS" id="PR00407">
    <property type="entry name" value="EUMOPTERIN"/>
</dbReference>
<evidence type="ECO:0000256" key="4">
    <source>
        <dbReference type="ARBA" id="ARBA00023002"/>
    </source>
</evidence>
<evidence type="ECO:0000259" key="7">
    <source>
        <dbReference type="Pfam" id="PF03404"/>
    </source>
</evidence>
<dbReference type="GO" id="GO:0008482">
    <property type="term" value="F:sulfite oxidase activity"/>
    <property type="evidence" value="ECO:0007669"/>
    <property type="project" value="TreeGrafter"/>
</dbReference>
<feature type="domain" description="Moybdenum cofactor oxidoreductase dimerisation" evidence="7">
    <location>
        <begin position="252"/>
        <end position="356"/>
    </location>
</feature>
<keyword evidence="4" id="KW-0560">Oxidoreductase</keyword>